<accession>A0A2X2THJ0</accession>
<dbReference type="GO" id="GO:0009423">
    <property type="term" value="P:chorismate biosynthetic process"/>
    <property type="evidence" value="ECO:0007669"/>
    <property type="project" value="TreeGrafter"/>
</dbReference>
<dbReference type="GO" id="GO:0004764">
    <property type="term" value="F:shikimate 3-dehydrogenase (NADP+) activity"/>
    <property type="evidence" value="ECO:0007669"/>
    <property type="project" value="UniProtKB-EC"/>
</dbReference>
<comment type="pathway">
    <text evidence="1">Metabolic intermediate biosynthesis; chorismate biosynthesis; chorismate from D-erythrose 4-phosphate and phosphoenolpyruvate: step 4/7.</text>
</comment>
<dbReference type="InterPro" id="IPR022893">
    <property type="entry name" value="Shikimate_DH_fam"/>
</dbReference>
<dbReference type="Proteomes" id="UP000249891">
    <property type="component" value="Unassembled WGS sequence"/>
</dbReference>
<proteinExistence type="predicted"/>
<sequence>MTTFALVGRNIDYSFSQKYFTEKFKREGINDCEYINFDIQNLNELPALLKSTPNLRGMNVTIPYKREVIKLLTTVDATAQAIGAVNTIKVTPDGLVGYNTDYYGFSKSLSPLLQPEHTHALILGTGGASSAVAYALKQLNIDYRFVSRTPQINQFGYTELTKEIIENYHLIINCTPLGTFPNINDCPPIPYEYLTPEHLLYDLIYNPSQTTFLHRGEKQGATTCNGQLMLELQAEKAWKIWNKE</sequence>
<dbReference type="GO" id="GO:0009073">
    <property type="term" value="P:aromatic amino acid family biosynthetic process"/>
    <property type="evidence" value="ECO:0007669"/>
    <property type="project" value="UniProtKB-KW"/>
</dbReference>
<dbReference type="Gene3D" id="3.40.50.720">
    <property type="entry name" value="NAD(P)-binding Rossmann-like Domain"/>
    <property type="match status" value="1"/>
</dbReference>
<dbReference type="PANTHER" id="PTHR21089:SF1">
    <property type="entry name" value="BIFUNCTIONAL 3-DEHYDROQUINATE DEHYDRATASE_SHIKIMATE DEHYDROGENASE, CHLOROPLASTIC"/>
    <property type="match status" value="1"/>
</dbReference>
<dbReference type="CDD" id="cd01065">
    <property type="entry name" value="NAD_bind_Shikimate_DH"/>
    <property type="match status" value="1"/>
</dbReference>
<evidence type="ECO:0000256" key="3">
    <source>
        <dbReference type="ARBA" id="ARBA00023141"/>
    </source>
</evidence>
<keyword evidence="2 5" id="KW-0560">Oxidoreductase</keyword>
<dbReference type="RefSeq" id="WP_128090702.1">
    <property type="nucleotide sequence ID" value="NZ_UARG01000017.1"/>
</dbReference>
<evidence type="ECO:0000256" key="1">
    <source>
        <dbReference type="ARBA" id="ARBA00004871"/>
    </source>
</evidence>
<evidence type="ECO:0000259" key="4">
    <source>
        <dbReference type="Pfam" id="PF08501"/>
    </source>
</evidence>
<gene>
    <name evidence="5" type="primary">aroE</name>
    <name evidence="5" type="ORF">NCTC11546_00291</name>
</gene>
<organism evidence="5 6">
    <name type="scientific">Capnocytophaga ochracea</name>
    <dbReference type="NCBI Taxonomy" id="1018"/>
    <lineage>
        <taxon>Bacteria</taxon>
        <taxon>Pseudomonadati</taxon>
        <taxon>Bacteroidota</taxon>
        <taxon>Flavobacteriia</taxon>
        <taxon>Flavobacteriales</taxon>
        <taxon>Flavobacteriaceae</taxon>
        <taxon>Capnocytophaga</taxon>
    </lineage>
</organism>
<dbReference type="Gene3D" id="3.40.50.10860">
    <property type="entry name" value="Leucine Dehydrogenase, chain A, domain 1"/>
    <property type="match status" value="1"/>
</dbReference>
<dbReference type="GO" id="GO:0019632">
    <property type="term" value="P:shikimate metabolic process"/>
    <property type="evidence" value="ECO:0007669"/>
    <property type="project" value="TreeGrafter"/>
</dbReference>
<evidence type="ECO:0000313" key="5">
    <source>
        <dbReference type="EMBL" id="SQA77089.1"/>
    </source>
</evidence>
<dbReference type="GO" id="GO:0005829">
    <property type="term" value="C:cytosol"/>
    <property type="evidence" value="ECO:0007669"/>
    <property type="project" value="TreeGrafter"/>
</dbReference>
<dbReference type="GO" id="GO:0050661">
    <property type="term" value="F:NADP binding"/>
    <property type="evidence" value="ECO:0007669"/>
    <property type="project" value="TreeGrafter"/>
</dbReference>
<dbReference type="AlphaFoldDB" id="A0A2X2THJ0"/>
<keyword evidence="3" id="KW-0028">Amino-acid biosynthesis</keyword>
<dbReference type="InterPro" id="IPR036291">
    <property type="entry name" value="NAD(P)-bd_dom_sf"/>
</dbReference>
<reference evidence="5 6" key="1">
    <citation type="submission" date="2018-06" db="EMBL/GenBank/DDBJ databases">
        <authorList>
            <consortium name="Pathogen Informatics"/>
            <person name="Doyle S."/>
        </authorList>
    </citation>
    <scope>NUCLEOTIDE SEQUENCE [LARGE SCALE GENOMIC DNA]</scope>
    <source>
        <strain evidence="5 6">NCTC11546</strain>
    </source>
</reference>
<evidence type="ECO:0000313" key="6">
    <source>
        <dbReference type="Proteomes" id="UP000249891"/>
    </source>
</evidence>
<dbReference type="SUPFAM" id="SSF53223">
    <property type="entry name" value="Aminoacid dehydrogenase-like, N-terminal domain"/>
    <property type="match status" value="1"/>
</dbReference>
<dbReference type="Pfam" id="PF08501">
    <property type="entry name" value="Shikimate_dh_N"/>
    <property type="match status" value="1"/>
</dbReference>
<keyword evidence="3" id="KW-0057">Aromatic amino acid biosynthesis</keyword>
<dbReference type="EMBL" id="UARG01000017">
    <property type="protein sequence ID" value="SQA77089.1"/>
    <property type="molecule type" value="Genomic_DNA"/>
</dbReference>
<dbReference type="SUPFAM" id="SSF51735">
    <property type="entry name" value="NAD(P)-binding Rossmann-fold domains"/>
    <property type="match status" value="1"/>
</dbReference>
<name>A0A2X2THJ0_CAPOC</name>
<protein>
    <submittedName>
        <fullName evidence="5">Shikimate dehydrogenase</fullName>
        <ecNumber evidence="5">1.1.1.25</ecNumber>
    </submittedName>
</protein>
<dbReference type="InterPro" id="IPR013708">
    <property type="entry name" value="Shikimate_DH-bd_N"/>
</dbReference>
<feature type="domain" description="Shikimate dehydrogenase substrate binding N-terminal" evidence="4">
    <location>
        <begin position="6"/>
        <end position="88"/>
    </location>
</feature>
<dbReference type="EC" id="1.1.1.25" evidence="5"/>
<dbReference type="InterPro" id="IPR046346">
    <property type="entry name" value="Aminoacid_DH-like_N_sf"/>
</dbReference>
<dbReference type="PANTHER" id="PTHR21089">
    <property type="entry name" value="SHIKIMATE DEHYDROGENASE"/>
    <property type="match status" value="1"/>
</dbReference>
<evidence type="ECO:0000256" key="2">
    <source>
        <dbReference type="ARBA" id="ARBA00023002"/>
    </source>
</evidence>